<dbReference type="EMBL" id="KB206890">
    <property type="protein sequence ID" value="ELP86920.1"/>
    <property type="molecule type" value="Genomic_DNA"/>
</dbReference>
<name>A0A0A1TZA2_ENTIV</name>
<dbReference type="InterPro" id="IPR036872">
    <property type="entry name" value="CH_dom_sf"/>
</dbReference>
<evidence type="ECO:0000259" key="2">
    <source>
        <dbReference type="PROSITE" id="PS50010"/>
    </source>
</evidence>
<dbReference type="Gene3D" id="1.20.900.10">
    <property type="entry name" value="Dbl homology (DH) domain"/>
    <property type="match status" value="1"/>
</dbReference>
<dbReference type="Pfam" id="PF00307">
    <property type="entry name" value="CH"/>
    <property type="match status" value="1"/>
</dbReference>
<dbReference type="InterPro" id="IPR035899">
    <property type="entry name" value="DBL_dom_sf"/>
</dbReference>
<dbReference type="PROSITE" id="PS50010">
    <property type="entry name" value="DH_2"/>
    <property type="match status" value="1"/>
</dbReference>
<dbReference type="AlphaFoldDB" id="A0A0A1TZA2"/>
<dbReference type="KEGG" id="eiv:EIN_314890"/>
<evidence type="ECO:0000313" key="3">
    <source>
        <dbReference type="EMBL" id="ELP86920.1"/>
    </source>
</evidence>
<feature type="domain" description="DH" evidence="2">
    <location>
        <begin position="502"/>
        <end position="684"/>
    </location>
</feature>
<dbReference type="Pfam" id="PF00621">
    <property type="entry name" value="RhoGEF"/>
    <property type="match status" value="1"/>
</dbReference>
<dbReference type="InterPro" id="IPR001715">
    <property type="entry name" value="CH_dom"/>
</dbReference>
<sequence length="1050" mass="121030">MSTATNPNSHLSTQKDPLQWLNETAHMTIDNYKTLEDGVILVNVVSQLTKQKFAFNCQPKNVFQRIENFSALFTQVRNFYKHDCAENIMRMVSGDEKEIADFVSTLHRVSSFGPDREKFGIYIAKRLKLGTAIESNCELMIQLAKRRQISTPERRDSPVRSSLTNAFNQINSPNKTNSPDKLKISSPGYTVSELSDSADKETPHNEESEAIFAVEEEETIVHHRRKSDPREMKVQFDDGFTDKKRSRVSVCFGATNVSKPVMYSLEEESTNTTTEAETSEDSDCGSVASFRDEKDDFDKFENFSKFAKDESSDEKQEKNEKQERYSKYIDVGRKAKRAEVNFLSSFEKELIVVLDKQKREQKERGDTGEKLRFVLKELVENKQKNETIKVHHRNDKQVQYNAFSARLQKNETRTSLHNDGMLSSIPVRKNFLGRKERTLRRQSCMLRQQVLEPVTSKTANPERWRGKNYNDCDIEHVKSIQWFIKHRKAAKEGVRVIKKMRERKAAVFEMINNEEHFMDCMIILNEMLEFFIENKCGAVFDLAKKYLEKVTLCTQKLEDKIAKIVKVDKMYYGEGIPQIYNEVFDSFNDYAFFINLYKRLMNDYDDLTNALNTKECIQQYVLKLKVEKKMDFDMLVSMPFQHIMRYKIQINRIIETLQNNDKLFIPMNEALSKVSDVICNVNDQYKSVAQSTELNTVISHMSVGLEKTLFGRTVVGMTRAQITKLREKDLVKSKTGKRYKKCFALIISDAVIFLTNKSICDSDKVTLSDLADKKKLQVETIAYFDNVVLMPFSVNELHFSVQGDYLVKFVDMKEMEFFIQQVETARSGLWLNYNSVLKSIKADKYPFFSMELEDVTFHSDALVNRANLVHAVLSGIYVFVYKSTSDFVNKNKPLHTLNIFENPVSFTCDSVGMTVFVCFDMPDNKLQLQMQSLQLGMLWINCIRNEMQAFITANKAILPIEPKSPRGINAWYVWKILPNINGNDKCFICKKFTSVVDIGSGKFYCIDCAKLIKSSTLFEMSRTAIVLLASLTKDTRPILAGGNDVLKALA</sequence>
<protein>
    <recommendedName>
        <fullName evidence="2">DH domain-containing protein</fullName>
    </recommendedName>
</protein>
<feature type="region of interest" description="Disordered" evidence="1">
    <location>
        <begin position="268"/>
        <end position="288"/>
    </location>
</feature>
<dbReference type="RefSeq" id="XP_004253691.1">
    <property type="nucleotide sequence ID" value="XM_004253643.1"/>
</dbReference>
<dbReference type="InterPro" id="IPR000219">
    <property type="entry name" value="DH_dom"/>
</dbReference>
<dbReference type="OrthoDB" id="29085at2759"/>
<organism evidence="3 4">
    <name type="scientific">Entamoeba invadens IP1</name>
    <dbReference type="NCBI Taxonomy" id="370355"/>
    <lineage>
        <taxon>Eukaryota</taxon>
        <taxon>Amoebozoa</taxon>
        <taxon>Evosea</taxon>
        <taxon>Archamoebae</taxon>
        <taxon>Mastigamoebida</taxon>
        <taxon>Entamoebidae</taxon>
        <taxon>Entamoeba</taxon>
    </lineage>
</organism>
<feature type="compositionally biased region" description="Basic and acidic residues" evidence="1">
    <location>
        <begin position="197"/>
        <end position="207"/>
    </location>
</feature>
<proteinExistence type="predicted"/>
<dbReference type="VEuPathDB" id="AmoebaDB:EIN_314890"/>
<keyword evidence="4" id="KW-1185">Reference proteome</keyword>
<feature type="region of interest" description="Disordered" evidence="1">
    <location>
        <begin position="149"/>
        <end position="210"/>
    </location>
</feature>
<accession>A0A0A1TZA2</accession>
<dbReference type="GO" id="GO:0005085">
    <property type="term" value="F:guanyl-nucleotide exchange factor activity"/>
    <property type="evidence" value="ECO:0007669"/>
    <property type="project" value="InterPro"/>
</dbReference>
<dbReference type="Gene3D" id="1.10.418.10">
    <property type="entry name" value="Calponin-like domain"/>
    <property type="match status" value="1"/>
</dbReference>
<dbReference type="OMA" id="ENIMRMV"/>
<evidence type="ECO:0000313" key="4">
    <source>
        <dbReference type="Proteomes" id="UP000014680"/>
    </source>
</evidence>
<reference evidence="3 4" key="1">
    <citation type="submission" date="2012-10" db="EMBL/GenBank/DDBJ databases">
        <authorList>
            <person name="Zafar N."/>
            <person name="Inman J."/>
            <person name="Hall N."/>
            <person name="Lorenzi H."/>
            <person name="Caler E."/>
        </authorList>
    </citation>
    <scope>NUCLEOTIDE SEQUENCE [LARGE SCALE GENOMIC DNA]</scope>
    <source>
        <strain evidence="3 4">IP1</strain>
    </source>
</reference>
<dbReference type="Proteomes" id="UP000014680">
    <property type="component" value="Unassembled WGS sequence"/>
</dbReference>
<dbReference type="SUPFAM" id="SSF47576">
    <property type="entry name" value="Calponin-homology domain, CH-domain"/>
    <property type="match status" value="1"/>
</dbReference>
<dbReference type="SUPFAM" id="SSF48065">
    <property type="entry name" value="DBL homology domain (DH-domain)"/>
    <property type="match status" value="1"/>
</dbReference>
<feature type="compositionally biased region" description="Polar residues" evidence="1">
    <location>
        <begin position="159"/>
        <end position="177"/>
    </location>
</feature>
<dbReference type="GeneID" id="14886023"/>
<evidence type="ECO:0000256" key="1">
    <source>
        <dbReference type="SAM" id="MobiDB-lite"/>
    </source>
</evidence>
<gene>
    <name evidence="3" type="ORF">EIN_314890</name>
</gene>